<dbReference type="Proteomes" id="UP001322481">
    <property type="component" value="Chromosome"/>
</dbReference>
<gene>
    <name evidence="2" type="ORF">U0R22_003715</name>
</gene>
<proteinExistence type="predicted"/>
<name>A0ABZ0VTK2_9HYPH</name>
<protein>
    <submittedName>
        <fullName evidence="2">Terminase small subunit</fullName>
    </submittedName>
</protein>
<accession>A0ABZ0VTK2</accession>
<keyword evidence="1" id="KW-0175">Coiled coil</keyword>
<feature type="coiled-coil region" evidence="1">
    <location>
        <begin position="82"/>
        <end position="109"/>
    </location>
</feature>
<keyword evidence="3" id="KW-1185">Reference proteome</keyword>
<dbReference type="RefSeq" id="WP_322414327.1">
    <property type="nucleotide sequence ID" value="NZ_CP139858.1"/>
</dbReference>
<dbReference type="EMBL" id="CP139858">
    <property type="protein sequence ID" value="WQB99534.1"/>
    <property type="molecule type" value="Genomic_DNA"/>
</dbReference>
<organism evidence="2 3">
    <name type="scientific">Mesorhizobium huakuii</name>
    <dbReference type="NCBI Taxonomy" id="28104"/>
    <lineage>
        <taxon>Bacteria</taxon>
        <taxon>Pseudomonadati</taxon>
        <taxon>Pseudomonadota</taxon>
        <taxon>Alphaproteobacteria</taxon>
        <taxon>Hyphomicrobiales</taxon>
        <taxon>Phyllobacteriaceae</taxon>
        <taxon>Mesorhizobium</taxon>
    </lineage>
</organism>
<evidence type="ECO:0000256" key="1">
    <source>
        <dbReference type="SAM" id="Coils"/>
    </source>
</evidence>
<reference evidence="2 3" key="1">
    <citation type="submission" date="2023-11" db="EMBL/GenBank/DDBJ databases">
        <authorList>
            <person name="Panchal A.K."/>
            <person name="Meaney J.S."/>
            <person name="Karas B.J."/>
            <person name="diCenzo G.C."/>
        </authorList>
    </citation>
    <scope>NUCLEOTIDE SEQUENCE [LARGE SCALE GENOMIC DNA]</scope>
    <source>
        <strain evidence="2 3">NZP2235</strain>
    </source>
</reference>
<evidence type="ECO:0000313" key="2">
    <source>
        <dbReference type="EMBL" id="WQB99534.1"/>
    </source>
</evidence>
<sequence>MEYDLSDLLGEPAAYPEIVHESQLAALLGISRQAIGEHVANGVLKRAGRAQFDLAASVKAYCAHLRLHAGRAGRPSEGGDVLKAERLRLTKAQAEAQEAKNRLAAGEMVSAEAVGREWQTILRDVRAAVLAVPSRYGATMPHLTANDVAALDREIRAALEGLADGNA</sequence>
<evidence type="ECO:0000313" key="3">
    <source>
        <dbReference type="Proteomes" id="UP001322481"/>
    </source>
</evidence>